<dbReference type="InterPro" id="IPR057203">
    <property type="entry name" value="DUF7881"/>
</dbReference>
<reference evidence="3" key="2">
    <citation type="journal article" date="2023" name="IMA Fungus">
        <title>Comparative genomic study of the Penicillium genus elucidates a diverse pangenome and 15 lateral gene transfer events.</title>
        <authorList>
            <person name="Petersen C."/>
            <person name="Sorensen T."/>
            <person name="Nielsen M.R."/>
            <person name="Sondergaard T.E."/>
            <person name="Sorensen J.L."/>
            <person name="Fitzpatrick D.A."/>
            <person name="Frisvad J.C."/>
            <person name="Nielsen K.L."/>
        </authorList>
    </citation>
    <scope>NUCLEOTIDE SEQUENCE</scope>
    <source>
        <strain evidence="3">IBT 21917</strain>
    </source>
</reference>
<evidence type="ECO:0000259" key="2">
    <source>
        <dbReference type="Pfam" id="PF25324"/>
    </source>
</evidence>
<gene>
    <name evidence="3" type="ORF">N7492_009874</name>
</gene>
<name>A0A9W9HME1_9EURO</name>
<evidence type="ECO:0000313" key="4">
    <source>
        <dbReference type="Proteomes" id="UP001146351"/>
    </source>
</evidence>
<feature type="domain" description="HNH nuclease" evidence="1">
    <location>
        <begin position="116"/>
        <end position="170"/>
    </location>
</feature>
<sequence length="265" mass="30023">MRRSRSAGRNVNFFDGVTSAHLGGVRQNGSITNANFFHMLMDVLLVVDGMISIRLRGTGQPMPISDRLAEGDYNIFCPRGNIQLTKEISVQRIISHTQSTGENCFRNLVRARDGKSAHVFPLHHQALWDQCDFNHVMNHSAPRPINSVQNGILVAAHMHQLFDGFLVSVNPDDGYKITDFGHNNWDVDGQVLDIVYRDPNNPNRVPDELFRWHFRQSVLANMKGAGEPIFEHDFPPGTDMVKEILEGPLPARRMELELFARLEED</sequence>
<evidence type="ECO:0008006" key="5">
    <source>
        <dbReference type="Google" id="ProtNLM"/>
    </source>
</evidence>
<keyword evidence="4" id="KW-1185">Reference proteome</keyword>
<dbReference type="InterPro" id="IPR003615">
    <property type="entry name" value="HNH_nuc"/>
</dbReference>
<evidence type="ECO:0000259" key="1">
    <source>
        <dbReference type="Pfam" id="PF13391"/>
    </source>
</evidence>
<evidence type="ECO:0000313" key="3">
    <source>
        <dbReference type="EMBL" id="KAJ5151579.1"/>
    </source>
</evidence>
<organism evidence="3 4">
    <name type="scientific">Penicillium capsulatum</name>
    <dbReference type="NCBI Taxonomy" id="69766"/>
    <lineage>
        <taxon>Eukaryota</taxon>
        <taxon>Fungi</taxon>
        <taxon>Dikarya</taxon>
        <taxon>Ascomycota</taxon>
        <taxon>Pezizomycotina</taxon>
        <taxon>Eurotiomycetes</taxon>
        <taxon>Eurotiomycetidae</taxon>
        <taxon>Eurotiales</taxon>
        <taxon>Aspergillaceae</taxon>
        <taxon>Penicillium</taxon>
    </lineage>
</organism>
<proteinExistence type="predicted"/>
<dbReference type="OrthoDB" id="2142759at2759"/>
<dbReference type="Pfam" id="PF25324">
    <property type="entry name" value="DUF7881"/>
    <property type="match status" value="1"/>
</dbReference>
<comment type="caution">
    <text evidence="3">The sequence shown here is derived from an EMBL/GenBank/DDBJ whole genome shotgun (WGS) entry which is preliminary data.</text>
</comment>
<accession>A0A9W9HME1</accession>
<reference evidence="3" key="1">
    <citation type="submission" date="2022-11" db="EMBL/GenBank/DDBJ databases">
        <authorList>
            <person name="Petersen C."/>
        </authorList>
    </citation>
    <scope>NUCLEOTIDE SEQUENCE</scope>
    <source>
        <strain evidence="3">IBT 21917</strain>
    </source>
</reference>
<dbReference type="AlphaFoldDB" id="A0A9W9HME1"/>
<dbReference type="Pfam" id="PF13391">
    <property type="entry name" value="HNH_2"/>
    <property type="match status" value="1"/>
</dbReference>
<dbReference type="EMBL" id="JAPQKO010000008">
    <property type="protein sequence ID" value="KAJ5151579.1"/>
    <property type="molecule type" value="Genomic_DNA"/>
</dbReference>
<feature type="domain" description="DUF7881" evidence="2">
    <location>
        <begin position="8"/>
        <end position="77"/>
    </location>
</feature>
<dbReference type="Proteomes" id="UP001146351">
    <property type="component" value="Unassembled WGS sequence"/>
</dbReference>
<protein>
    <recommendedName>
        <fullName evidence="5">HNH nuclease domain-containing protein</fullName>
    </recommendedName>
</protein>